<name>A0A915DKZ7_9BILA</name>
<feature type="domain" description="AH" evidence="1">
    <location>
        <begin position="1"/>
        <end position="91"/>
    </location>
</feature>
<sequence length="283" mass="32707">MKELEDEEAAVNEVRDFLPRLESGNYEYRVMLRCREKSRDNFIQMRKHVMIKIELLDEKHVRELALQLRSLMETMKNSHTKCRDLLRKALEGKLSPGSAPQTPIGTQPMEANLIETLAEPNANGVYRKLRGSSDDEDVVTPRKHKFYTVEFKLKVLKHAKKFQIKWQPRSLESIEKSAGWVKQEMLLHKIKESSPAGKFKKKLPGGGRPLTFKDLDIQLAAWLRERRSKKLRVSNLILQQQAVKMFNAEEDEEVICGITISHDGSEDDHIHCFKEDGPIPEGH</sequence>
<evidence type="ECO:0000313" key="2">
    <source>
        <dbReference type="Proteomes" id="UP000887574"/>
    </source>
</evidence>
<evidence type="ECO:0000313" key="3">
    <source>
        <dbReference type="WBParaSite" id="jg21163"/>
    </source>
</evidence>
<dbReference type="SUPFAM" id="SSF103657">
    <property type="entry name" value="BAR/IMD domain-like"/>
    <property type="match status" value="1"/>
</dbReference>
<dbReference type="InterPro" id="IPR010504">
    <property type="entry name" value="AH_dom"/>
</dbReference>
<evidence type="ECO:0000259" key="1">
    <source>
        <dbReference type="PROSITE" id="PS50870"/>
    </source>
</evidence>
<accession>A0A915DKZ7</accession>
<dbReference type="AlphaFoldDB" id="A0A915DKZ7"/>
<dbReference type="GO" id="GO:0005737">
    <property type="term" value="C:cytoplasm"/>
    <property type="evidence" value="ECO:0007669"/>
    <property type="project" value="UniProtKB-ARBA"/>
</dbReference>
<reference evidence="3" key="1">
    <citation type="submission" date="2022-11" db="UniProtKB">
        <authorList>
            <consortium name="WormBaseParasite"/>
        </authorList>
    </citation>
    <scope>IDENTIFICATION</scope>
</reference>
<dbReference type="Proteomes" id="UP000887574">
    <property type="component" value="Unplaced"/>
</dbReference>
<dbReference type="Pfam" id="PF06456">
    <property type="entry name" value="Arfaptin"/>
    <property type="match status" value="1"/>
</dbReference>
<dbReference type="GO" id="GO:0019904">
    <property type="term" value="F:protein domain specific binding"/>
    <property type="evidence" value="ECO:0007669"/>
    <property type="project" value="InterPro"/>
</dbReference>
<protein>
    <submittedName>
        <fullName evidence="3">AH domain-containing protein</fullName>
    </submittedName>
</protein>
<dbReference type="InterPro" id="IPR027267">
    <property type="entry name" value="AH/BAR_dom_sf"/>
</dbReference>
<organism evidence="2 3">
    <name type="scientific">Ditylenchus dipsaci</name>
    <dbReference type="NCBI Taxonomy" id="166011"/>
    <lineage>
        <taxon>Eukaryota</taxon>
        <taxon>Metazoa</taxon>
        <taxon>Ecdysozoa</taxon>
        <taxon>Nematoda</taxon>
        <taxon>Chromadorea</taxon>
        <taxon>Rhabditida</taxon>
        <taxon>Tylenchina</taxon>
        <taxon>Tylenchomorpha</taxon>
        <taxon>Sphaerularioidea</taxon>
        <taxon>Anguinidae</taxon>
        <taxon>Anguininae</taxon>
        <taxon>Ditylenchus</taxon>
    </lineage>
</organism>
<keyword evidence="2" id="KW-1185">Reference proteome</keyword>
<dbReference type="PROSITE" id="PS50870">
    <property type="entry name" value="AH"/>
    <property type="match status" value="1"/>
</dbReference>
<dbReference type="Gene3D" id="1.20.1270.60">
    <property type="entry name" value="Arfaptin homology (AH) domain/BAR domain"/>
    <property type="match status" value="1"/>
</dbReference>
<dbReference type="WBParaSite" id="jg21163">
    <property type="protein sequence ID" value="jg21163"/>
    <property type="gene ID" value="jg21163"/>
</dbReference>
<proteinExistence type="predicted"/>